<protein>
    <submittedName>
        <fullName evidence="4">Glycoside hydrolase family 127 protein</fullName>
    </submittedName>
</protein>
<evidence type="ECO:0000259" key="2">
    <source>
        <dbReference type="Pfam" id="PF07944"/>
    </source>
</evidence>
<feature type="chain" id="PRO_5045997656" evidence="1">
    <location>
        <begin position="19"/>
        <end position="707"/>
    </location>
</feature>
<gene>
    <name evidence="4" type="ORF">OSR52_15235</name>
</gene>
<reference evidence="4" key="1">
    <citation type="submission" date="2022-11" db="EMBL/GenBank/DDBJ databases">
        <title>High-quality draft genome sequence of Galbibacter sp. strain CMA-7.</title>
        <authorList>
            <person name="Wei L."/>
            <person name="Dong C."/>
            <person name="Shao Z."/>
        </authorList>
    </citation>
    <scope>NUCLEOTIDE SEQUENCE</scope>
    <source>
        <strain evidence="4">CMA-7</strain>
    </source>
</reference>
<comment type="caution">
    <text evidence="4">The sequence shown here is derived from an EMBL/GenBank/DDBJ whole genome shotgun (WGS) entry which is preliminary data.</text>
</comment>
<dbReference type="InterPro" id="IPR008928">
    <property type="entry name" value="6-hairpin_glycosidase_sf"/>
</dbReference>
<dbReference type="PANTHER" id="PTHR31151">
    <property type="entry name" value="PROLINE-TRNA LIGASE (DUF1680)"/>
    <property type="match status" value="1"/>
</dbReference>
<feature type="domain" description="Non-reducing end beta-L-arabinofuranosidase-like GH127 middle" evidence="3">
    <location>
        <begin position="465"/>
        <end position="560"/>
    </location>
</feature>
<dbReference type="SUPFAM" id="SSF48208">
    <property type="entry name" value="Six-hairpin glycosidases"/>
    <property type="match status" value="1"/>
</dbReference>
<keyword evidence="5" id="KW-1185">Reference proteome</keyword>
<evidence type="ECO:0000313" key="5">
    <source>
        <dbReference type="Proteomes" id="UP001153642"/>
    </source>
</evidence>
<keyword evidence="4" id="KW-0378">Hydrolase</keyword>
<feature type="domain" description="Non-reducing end beta-L-arabinofuranosidase-like GH127 catalytic" evidence="2">
    <location>
        <begin position="103"/>
        <end position="452"/>
    </location>
</feature>
<evidence type="ECO:0000259" key="3">
    <source>
        <dbReference type="Pfam" id="PF20736"/>
    </source>
</evidence>
<dbReference type="Proteomes" id="UP001153642">
    <property type="component" value="Unassembled WGS sequence"/>
</dbReference>
<name>A0ABT6FVW3_9FLAO</name>
<feature type="signal peptide" evidence="1">
    <location>
        <begin position="1"/>
        <end position="18"/>
    </location>
</feature>
<evidence type="ECO:0000256" key="1">
    <source>
        <dbReference type="SAM" id="SignalP"/>
    </source>
</evidence>
<dbReference type="Pfam" id="PF07944">
    <property type="entry name" value="Beta-AFase-like_GH127_cat"/>
    <property type="match status" value="1"/>
</dbReference>
<evidence type="ECO:0000313" key="4">
    <source>
        <dbReference type="EMBL" id="MDG3587227.1"/>
    </source>
</evidence>
<organism evidence="4 5">
    <name type="scientific">Galbibacter pacificus</name>
    <dbReference type="NCBI Taxonomy" id="2996052"/>
    <lineage>
        <taxon>Bacteria</taxon>
        <taxon>Pseudomonadati</taxon>
        <taxon>Bacteroidota</taxon>
        <taxon>Flavobacteriia</taxon>
        <taxon>Flavobacteriales</taxon>
        <taxon>Flavobacteriaceae</taxon>
        <taxon>Galbibacter</taxon>
    </lineage>
</organism>
<dbReference type="InterPro" id="IPR012878">
    <property type="entry name" value="Beta-AFase-like_GH127_cat"/>
</dbReference>
<keyword evidence="1" id="KW-0732">Signal</keyword>
<dbReference type="RefSeq" id="WP_277901062.1">
    <property type="nucleotide sequence ID" value="NZ_JAPMUA010000006.1"/>
</dbReference>
<dbReference type="InterPro" id="IPR049046">
    <property type="entry name" value="Beta-AFase-like_GH127_middle"/>
</dbReference>
<accession>A0ABT6FVW3</accession>
<proteinExistence type="predicted"/>
<dbReference type="EMBL" id="JAPMUA010000006">
    <property type="protein sequence ID" value="MDG3587227.1"/>
    <property type="molecule type" value="Genomic_DNA"/>
</dbReference>
<dbReference type="Pfam" id="PF20736">
    <property type="entry name" value="Glyco_hydro127M"/>
    <property type="match status" value="1"/>
</dbReference>
<dbReference type="PROSITE" id="PS51257">
    <property type="entry name" value="PROKAR_LIPOPROTEIN"/>
    <property type="match status" value="1"/>
</dbReference>
<sequence>MRVLLAFFSALLFFGCNTNETTSDKKTERSTLALYLQNKAPLKENPYLELPLGAIKPKAWLEDQLQRMANGMTGNLDSIYGDVVGKRNGWLGGDGDGWERGPYWIDGLLPLAYILNDEKLKEKVRPWVEWTLNNQAENGYLGPVPFKGKPVYEPGLQRGNRMDWWPKMVMLKILQQYYNATEDKRVITALTKYFKYQLQELPKRPLDYLSFWGNRRGGDNLQVVYWFYNITGDKFLLDLGKIIQEQTFPWTEVFLNTENNNDPSNPWYYGQMKRYPFDTTEIENLTISKIGGIHTVNLAQGIKEPVVAYQADLNQDHLKAVKKAFADIKKYHGQPQGMYGGDEPLHGNNPVQGIEFCAISEEMFSLETMLKITGDMEFADQLERITYNALPTQASDDYMSRQYFQAANQIELSDKLGTSFESNNHQHTDFVYGTTTGYPCCTTNMHQSWPKFVQNLFYATKNGGIAALQYAPSEVTMKVANGVLLQMEEKTGYPFRETVHFKMKLSKEAFFPFHLRIPEWAKTPSILINGREVKFSVENQIVVLERKWNNGDEITLKLPMELKISTWYQFTKTVERGPLVYSLKIDHRLAEKNRGDHFGTFTEVYPKTNWNMALLNTVIENPSENIKIVEKNWTHEVYPWNIENAPIQLELNGVQVDNWKAVNGVAVIPGFWGAPARPKDKLAPIVLIPYGCTTLRITEFPVYSVKN</sequence>
<dbReference type="GO" id="GO:0016787">
    <property type="term" value="F:hydrolase activity"/>
    <property type="evidence" value="ECO:0007669"/>
    <property type="project" value="UniProtKB-KW"/>
</dbReference>
<dbReference type="PANTHER" id="PTHR31151:SF0">
    <property type="entry name" value="PROLINE-TRNA LIGASE (DUF1680)"/>
    <property type="match status" value="1"/>
</dbReference>